<sequence>MQKMCIRECTIVMRRALATCTIGVDTILNGLKLSPLLGEVEQQKNTTLRHRTTSGQIHTTQCKFWRELDHLQIWTTFRVRTTFPPPELDDLQRWTTFRVGRSSEVSRTFRVGPPSELDDLQSLTTFRAEQPLELGHLQSWTTFRVGRPSELDHFQSWTTLRVDDLLS</sequence>
<dbReference type="AlphaFoldDB" id="A0A9D4H6K1"/>
<organism evidence="1 2">
    <name type="scientific">Dreissena polymorpha</name>
    <name type="common">Zebra mussel</name>
    <name type="synonym">Mytilus polymorpha</name>
    <dbReference type="NCBI Taxonomy" id="45954"/>
    <lineage>
        <taxon>Eukaryota</taxon>
        <taxon>Metazoa</taxon>
        <taxon>Spiralia</taxon>
        <taxon>Lophotrochozoa</taxon>
        <taxon>Mollusca</taxon>
        <taxon>Bivalvia</taxon>
        <taxon>Autobranchia</taxon>
        <taxon>Heteroconchia</taxon>
        <taxon>Euheterodonta</taxon>
        <taxon>Imparidentia</taxon>
        <taxon>Neoheterodontei</taxon>
        <taxon>Myida</taxon>
        <taxon>Dreissenoidea</taxon>
        <taxon>Dreissenidae</taxon>
        <taxon>Dreissena</taxon>
    </lineage>
</organism>
<proteinExistence type="predicted"/>
<keyword evidence="2" id="KW-1185">Reference proteome</keyword>
<name>A0A9D4H6K1_DREPO</name>
<dbReference type="EMBL" id="JAIWYP010000005">
    <property type="protein sequence ID" value="KAH3829227.1"/>
    <property type="molecule type" value="Genomic_DNA"/>
</dbReference>
<comment type="caution">
    <text evidence="1">The sequence shown here is derived from an EMBL/GenBank/DDBJ whole genome shotgun (WGS) entry which is preliminary data.</text>
</comment>
<protein>
    <submittedName>
        <fullName evidence="1">Uncharacterized protein</fullName>
    </submittedName>
</protein>
<evidence type="ECO:0000313" key="2">
    <source>
        <dbReference type="Proteomes" id="UP000828390"/>
    </source>
</evidence>
<reference evidence="1" key="1">
    <citation type="journal article" date="2019" name="bioRxiv">
        <title>The Genome of the Zebra Mussel, Dreissena polymorpha: A Resource for Invasive Species Research.</title>
        <authorList>
            <person name="McCartney M.A."/>
            <person name="Auch B."/>
            <person name="Kono T."/>
            <person name="Mallez S."/>
            <person name="Zhang Y."/>
            <person name="Obille A."/>
            <person name="Becker A."/>
            <person name="Abrahante J.E."/>
            <person name="Garbe J."/>
            <person name="Badalamenti J.P."/>
            <person name="Herman A."/>
            <person name="Mangelson H."/>
            <person name="Liachko I."/>
            <person name="Sullivan S."/>
            <person name="Sone E.D."/>
            <person name="Koren S."/>
            <person name="Silverstein K.A.T."/>
            <person name="Beckman K.B."/>
            <person name="Gohl D.M."/>
        </authorList>
    </citation>
    <scope>NUCLEOTIDE SEQUENCE</scope>
    <source>
        <strain evidence="1">Duluth1</strain>
        <tissue evidence="1">Whole animal</tissue>
    </source>
</reference>
<dbReference type="Proteomes" id="UP000828390">
    <property type="component" value="Unassembled WGS sequence"/>
</dbReference>
<accession>A0A9D4H6K1</accession>
<evidence type="ECO:0000313" key="1">
    <source>
        <dbReference type="EMBL" id="KAH3829227.1"/>
    </source>
</evidence>
<gene>
    <name evidence="1" type="ORF">DPMN_131221</name>
</gene>
<reference evidence="1" key="2">
    <citation type="submission" date="2020-11" db="EMBL/GenBank/DDBJ databases">
        <authorList>
            <person name="McCartney M.A."/>
            <person name="Auch B."/>
            <person name="Kono T."/>
            <person name="Mallez S."/>
            <person name="Becker A."/>
            <person name="Gohl D.M."/>
            <person name="Silverstein K.A.T."/>
            <person name="Koren S."/>
            <person name="Bechman K.B."/>
            <person name="Herman A."/>
            <person name="Abrahante J.E."/>
            <person name="Garbe J."/>
        </authorList>
    </citation>
    <scope>NUCLEOTIDE SEQUENCE</scope>
    <source>
        <strain evidence="1">Duluth1</strain>
        <tissue evidence="1">Whole animal</tissue>
    </source>
</reference>